<evidence type="ECO:0000256" key="1">
    <source>
        <dbReference type="SAM" id="MobiDB-lite"/>
    </source>
</evidence>
<dbReference type="PANTHER" id="PTHR33982">
    <property type="entry name" value="OUTER ENVELOPE MEMBRANE PROTEIN 7-RELATED"/>
    <property type="match status" value="1"/>
</dbReference>
<dbReference type="InterPro" id="IPR038944">
    <property type="entry name" value="OEP7-like"/>
</dbReference>
<organism evidence="2">
    <name type="scientific">Eucalyptus grandis</name>
    <name type="common">Flooded gum</name>
    <dbReference type="NCBI Taxonomy" id="71139"/>
    <lineage>
        <taxon>Eukaryota</taxon>
        <taxon>Viridiplantae</taxon>
        <taxon>Streptophyta</taxon>
        <taxon>Embryophyta</taxon>
        <taxon>Tracheophyta</taxon>
        <taxon>Spermatophyta</taxon>
        <taxon>Magnoliopsida</taxon>
        <taxon>eudicotyledons</taxon>
        <taxon>Gunneridae</taxon>
        <taxon>Pentapetalae</taxon>
        <taxon>rosids</taxon>
        <taxon>malvids</taxon>
        <taxon>Myrtales</taxon>
        <taxon>Myrtaceae</taxon>
        <taxon>Myrtoideae</taxon>
        <taxon>Eucalypteae</taxon>
        <taxon>Eucalyptus</taxon>
    </lineage>
</organism>
<dbReference type="PANTHER" id="PTHR33982:SF5">
    <property type="entry name" value="OUTER ENVELOPE MEMBRANE PROTEIN 7"/>
    <property type="match status" value="1"/>
</dbReference>
<dbReference type="eggNOG" id="ENOG502S8H4">
    <property type="taxonomic scope" value="Eukaryota"/>
</dbReference>
<feature type="region of interest" description="Disordered" evidence="1">
    <location>
        <begin position="37"/>
        <end position="67"/>
    </location>
</feature>
<proteinExistence type="predicted"/>
<dbReference type="InParanoid" id="A0A059A8C8"/>
<dbReference type="STRING" id="71139.A0A059A8C8"/>
<feature type="compositionally biased region" description="Basic and acidic residues" evidence="1">
    <location>
        <begin position="37"/>
        <end position="47"/>
    </location>
</feature>
<dbReference type="Gramene" id="KCW49911">
    <property type="protein sequence ID" value="KCW49911"/>
    <property type="gene ID" value="EUGRSUZ_K03378"/>
</dbReference>
<reference evidence="2" key="1">
    <citation type="submission" date="2013-07" db="EMBL/GenBank/DDBJ databases">
        <title>The genome of Eucalyptus grandis.</title>
        <authorList>
            <person name="Schmutz J."/>
            <person name="Hayes R."/>
            <person name="Myburg A."/>
            <person name="Tuskan G."/>
            <person name="Grattapaglia D."/>
            <person name="Rokhsar D.S."/>
        </authorList>
    </citation>
    <scope>NUCLEOTIDE SEQUENCE</scope>
    <source>
        <tissue evidence="2">Leaf extractions</tissue>
    </source>
</reference>
<dbReference type="AlphaFoldDB" id="A0A059A8C8"/>
<dbReference type="GO" id="GO:0009707">
    <property type="term" value="C:chloroplast outer membrane"/>
    <property type="evidence" value="ECO:0000318"/>
    <property type="project" value="GO_Central"/>
</dbReference>
<dbReference type="EMBL" id="KK198763">
    <property type="protein sequence ID" value="KCW49911.1"/>
    <property type="molecule type" value="Genomic_DNA"/>
</dbReference>
<dbReference type="OMA" id="GWLAIEF"/>
<evidence type="ECO:0008006" key="3">
    <source>
        <dbReference type="Google" id="ProtNLM"/>
    </source>
</evidence>
<dbReference type="FunCoup" id="A0A059A8C8">
    <property type="interactions" value="42"/>
</dbReference>
<name>A0A059A8C8_EUCGR</name>
<sequence length="67" mass="6932">MGKGTKRAAVVFGALALGWLAIELAFKPLLDRARDAMDKSDPARDPDGDGDDASPPAKPPQAATADL</sequence>
<protein>
    <recommendedName>
        <fullName evidence="3">Outer envelope membrane protein 7</fullName>
    </recommendedName>
</protein>
<gene>
    <name evidence="2" type="ORF">EUGRSUZ_K03378</name>
</gene>
<accession>A0A059A8C8</accession>
<evidence type="ECO:0000313" key="2">
    <source>
        <dbReference type="EMBL" id="KCW49911.1"/>
    </source>
</evidence>